<sequence length="58" mass="6795">MSTLSQAKHLCPLVKEEHTECYFMKMTSSDIQKTVLYCIDNFESCEIFKRFAAIRQEA</sequence>
<organism evidence="1 2">
    <name type="scientific">Syntrophotalea carbinolica (strain DSM 2380 / NBRC 103641 / GraBd1)</name>
    <name type="common">Pelobacter carbinolicus</name>
    <dbReference type="NCBI Taxonomy" id="338963"/>
    <lineage>
        <taxon>Bacteria</taxon>
        <taxon>Pseudomonadati</taxon>
        <taxon>Thermodesulfobacteriota</taxon>
        <taxon>Desulfuromonadia</taxon>
        <taxon>Desulfuromonadales</taxon>
        <taxon>Syntrophotaleaceae</taxon>
        <taxon>Syntrophotalea</taxon>
    </lineage>
</organism>
<gene>
    <name evidence="1" type="ordered locus">Pcar_3223</name>
</gene>
<dbReference type="Proteomes" id="UP000002534">
    <property type="component" value="Chromosome"/>
</dbReference>
<dbReference type="EMBL" id="CP000142">
    <property type="protein sequence ID" value="ABI81843.2"/>
    <property type="molecule type" value="Genomic_DNA"/>
</dbReference>
<name>Q0C6U4_SYNC1</name>
<reference evidence="2" key="1">
    <citation type="submission" date="2005-10" db="EMBL/GenBank/DDBJ databases">
        <title>Complete sequence of Pelobacter carbinolicus DSM 2380.</title>
        <authorList>
            <person name="Copeland A."/>
            <person name="Lucas S."/>
            <person name="Lapidus A."/>
            <person name="Barry K."/>
            <person name="Detter J.C."/>
            <person name="Glavina T."/>
            <person name="Hammon N."/>
            <person name="Israni S."/>
            <person name="Pitluck S."/>
            <person name="Chertkov O."/>
            <person name="Schmutz J."/>
            <person name="Larimer F."/>
            <person name="Land M."/>
            <person name="Kyrpides N."/>
            <person name="Ivanova N."/>
            <person name="Richardson P."/>
        </authorList>
    </citation>
    <scope>NUCLEOTIDE SEQUENCE [LARGE SCALE GENOMIC DNA]</scope>
    <source>
        <strain evidence="2">DSM 2380 / NBRC 103641 / GraBd1</strain>
    </source>
</reference>
<dbReference type="STRING" id="338963.Pcar_3223"/>
<dbReference type="KEGG" id="pca:Pcar_3223"/>
<proteinExistence type="predicted"/>
<accession>Q0C6U4</accession>
<keyword evidence="2" id="KW-1185">Reference proteome</keyword>
<dbReference type="AlphaFoldDB" id="Q0C6U4"/>
<evidence type="ECO:0000313" key="1">
    <source>
        <dbReference type="EMBL" id="ABI81843.2"/>
    </source>
</evidence>
<evidence type="ECO:0000313" key="2">
    <source>
        <dbReference type="Proteomes" id="UP000002534"/>
    </source>
</evidence>
<reference evidence="1 2" key="2">
    <citation type="journal article" date="2012" name="BMC Genomics">
        <title>The genome of Pelobacter carbinolicus reveals surprising metabolic capabilities and physiological features.</title>
        <authorList>
            <person name="Aklujkar M."/>
            <person name="Haveman S.A."/>
            <person name="Didonato R.Jr."/>
            <person name="Chertkov O."/>
            <person name="Han C.S."/>
            <person name="Land M.L."/>
            <person name="Brown P."/>
            <person name="Lovley D.R."/>
        </authorList>
    </citation>
    <scope>NUCLEOTIDE SEQUENCE [LARGE SCALE GENOMIC DNA]</scope>
    <source>
        <strain evidence="2">DSM 2380 / NBRC 103641 / GraBd1</strain>
    </source>
</reference>
<dbReference type="HOGENOM" id="CLU_2975251_0_0_7"/>
<protein>
    <submittedName>
        <fullName evidence="1">Uncharacterized protein</fullName>
    </submittedName>
</protein>